<dbReference type="InterPro" id="IPR014710">
    <property type="entry name" value="RmlC-like_jellyroll"/>
</dbReference>
<name>W9VIH6_9EURO</name>
<dbReference type="GeneID" id="19182813"/>
<proteinExistence type="predicted"/>
<dbReference type="eggNOG" id="ENOG502SJU9">
    <property type="taxonomic scope" value="Eukaryota"/>
</dbReference>
<reference evidence="1 2" key="1">
    <citation type="submission" date="2013-03" db="EMBL/GenBank/DDBJ databases">
        <title>The Genome Sequence of Cladophialophora yegresii CBS 114405.</title>
        <authorList>
            <consortium name="The Broad Institute Genomics Platform"/>
            <person name="Cuomo C."/>
            <person name="de Hoog S."/>
            <person name="Gorbushina A."/>
            <person name="Walker B."/>
            <person name="Young S.K."/>
            <person name="Zeng Q."/>
            <person name="Gargeya S."/>
            <person name="Fitzgerald M."/>
            <person name="Haas B."/>
            <person name="Abouelleil A."/>
            <person name="Allen A.W."/>
            <person name="Alvarado L."/>
            <person name="Arachchi H.M."/>
            <person name="Berlin A.M."/>
            <person name="Chapman S.B."/>
            <person name="Gainer-Dewar J."/>
            <person name="Goldberg J."/>
            <person name="Griggs A."/>
            <person name="Gujja S."/>
            <person name="Hansen M."/>
            <person name="Howarth C."/>
            <person name="Imamovic A."/>
            <person name="Ireland A."/>
            <person name="Larimer J."/>
            <person name="McCowan C."/>
            <person name="Murphy C."/>
            <person name="Pearson M."/>
            <person name="Poon T.W."/>
            <person name="Priest M."/>
            <person name="Roberts A."/>
            <person name="Saif S."/>
            <person name="Shea T."/>
            <person name="Sisk P."/>
            <person name="Sykes S."/>
            <person name="Wortman J."/>
            <person name="Nusbaum C."/>
            <person name="Birren B."/>
        </authorList>
    </citation>
    <scope>NUCLEOTIDE SEQUENCE [LARGE SCALE GENOMIC DNA]</scope>
    <source>
        <strain evidence="1 2">CBS 114405</strain>
    </source>
</reference>
<sequence length="117" mass="13037">MLSFLRASSPIRTNNAANNPMLYENGQSAVKFDAPESQYVMTHTIPPTGGENEVSIIQPPFHYHIHEDEYFNLQKGTAVIFKGVDPKPFAVLSEEGQTTATIPAGRYHRFENQSQNG</sequence>
<dbReference type="OrthoDB" id="9976870at2759"/>
<organism evidence="1 2">
    <name type="scientific">Cladophialophora yegresii CBS 114405</name>
    <dbReference type="NCBI Taxonomy" id="1182544"/>
    <lineage>
        <taxon>Eukaryota</taxon>
        <taxon>Fungi</taxon>
        <taxon>Dikarya</taxon>
        <taxon>Ascomycota</taxon>
        <taxon>Pezizomycotina</taxon>
        <taxon>Eurotiomycetes</taxon>
        <taxon>Chaetothyriomycetidae</taxon>
        <taxon>Chaetothyriales</taxon>
        <taxon>Herpotrichiellaceae</taxon>
        <taxon>Cladophialophora</taxon>
    </lineage>
</organism>
<evidence type="ECO:0000313" key="1">
    <source>
        <dbReference type="EMBL" id="EXJ55318.1"/>
    </source>
</evidence>
<dbReference type="InterPro" id="IPR011051">
    <property type="entry name" value="RmlC_Cupin_sf"/>
</dbReference>
<dbReference type="EMBL" id="AMGW01000006">
    <property type="protein sequence ID" value="EXJ55318.1"/>
    <property type="molecule type" value="Genomic_DNA"/>
</dbReference>
<dbReference type="CDD" id="cd02208">
    <property type="entry name" value="cupin_RmlC-like"/>
    <property type="match status" value="1"/>
</dbReference>
<dbReference type="VEuPathDB" id="FungiDB:A1O7_08245"/>
<accession>W9VIH6</accession>
<evidence type="ECO:0008006" key="3">
    <source>
        <dbReference type="Google" id="ProtNLM"/>
    </source>
</evidence>
<evidence type="ECO:0000313" key="2">
    <source>
        <dbReference type="Proteomes" id="UP000019473"/>
    </source>
</evidence>
<dbReference type="Gene3D" id="2.60.120.10">
    <property type="entry name" value="Jelly Rolls"/>
    <property type="match status" value="1"/>
</dbReference>
<gene>
    <name evidence="1" type="ORF">A1O7_08245</name>
</gene>
<dbReference type="HOGENOM" id="CLU_089363_2_0_1"/>
<dbReference type="Proteomes" id="UP000019473">
    <property type="component" value="Unassembled WGS sequence"/>
</dbReference>
<dbReference type="AlphaFoldDB" id="W9VIH6"/>
<comment type="caution">
    <text evidence="1">The sequence shown here is derived from an EMBL/GenBank/DDBJ whole genome shotgun (WGS) entry which is preliminary data.</text>
</comment>
<dbReference type="SUPFAM" id="SSF51182">
    <property type="entry name" value="RmlC-like cupins"/>
    <property type="match status" value="1"/>
</dbReference>
<protein>
    <recommendedName>
        <fullName evidence="3">Cupin 2 conserved barrel domain-containing protein</fullName>
    </recommendedName>
</protein>
<dbReference type="RefSeq" id="XP_007760428.1">
    <property type="nucleotide sequence ID" value="XM_007762238.1"/>
</dbReference>
<keyword evidence="2" id="KW-1185">Reference proteome</keyword>